<evidence type="ECO:0000256" key="1">
    <source>
        <dbReference type="SAM" id="MobiDB-lite"/>
    </source>
</evidence>
<keyword evidence="2" id="KW-1133">Transmembrane helix</keyword>
<accession>A0ABX0XVB7</accession>
<dbReference type="PANTHER" id="PTHR34211">
    <property type="entry name" value="CALCINEURIN-LIKE METALLO-PHOSPHOESTERASE SUPERFAMILY PROTEIN"/>
    <property type="match status" value="1"/>
</dbReference>
<feature type="compositionally biased region" description="Basic and acidic residues" evidence="1">
    <location>
        <begin position="1"/>
        <end position="10"/>
    </location>
</feature>
<gene>
    <name evidence="3" type="ORF">HC031_05725</name>
</gene>
<proteinExistence type="predicted"/>
<name>A0ABX0XVB7_9ACTN</name>
<protein>
    <submittedName>
        <fullName evidence="3">Metallophosphoesterase</fullName>
    </submittedName>
</protein>
<dbReference type="Proteomes" id="UP000722989">
    <property type="component" value="Unassembled WGS sequence"/>
</dbReference>
<comment type="caution">
    <text evidence="3">The sequence shown here is derived from an EMBL/GenBank/DDBJ whole genome shotgun (WGS) entry which is preliminary data.</text>
</comment>
<dbReference type="EMBL" id="JAATVY010000003">
    <property type="protein sequence ID" value="NJC69219.1"/>
    <property type="molecule type" value="Genomic_DNA"/>
</dbReference>
<keyword evidence="4" id="KW-1185">Reference proteome</keyword>
<feature type="transmembrane region" description="Helical" evidence="2">
    <location>
        <begin position="462"/>
        <end position="485"/>
    </location>
</feature>
<feature type="transmembrane region" description="Helical" evidence="2">
    <location>
        <begin position="58"/>
        <end position="81"/>
    </location>
</feature>
<feature type="transmembrane region" description="Helical" evidence="2">
    <location>
        <begin position="430"/>
        <end position="450"/>
    </location>
</feature>
<sequence>MDPDPTRHAPGELTADPGDPAPLEVAQKPAPPVSDAHPRPTSMRPEQLGFTPRPGVPWLSPTLLAGTAVRVVLANLFGAYLDKRELQNSLPAQIFFERVGETDTDEETDTGELWLDYVADLGDGFNATYSIAYLLAQPQLTVDGETLPRGRALVMGGDQVYPTASGQQYEDRFKGPYEAALPLPPPNGDRPTMYALPGNHDWYDGLTAFLRLFARARGKVGGWRTHQTRSYFAIGLPHRWWLFAIDAQLDAYIDDPQLRYFRDAAKKLRPGDRVILCLPNPTWVEATRDPHAYDTVDYFIRTIIDPTRAHVRVMLSGDLHHYARYTRPDRELITCGGGGAYLYATHRLPERIDAPPKTTLVRTKSRSEEYRLAATYPTKSRSRLLAAGVFGRLPLRNPGFVGLLGALHLLLLFAFTGAVQRMSGPEQRLFTIPLVGIALLVLGATVGFAMPPTAGTRQLRHWLLGLGHGAAQLALGVLGAWAWLALPAHDLRWPLPLIVGVLVYAPLSGLVSSQVVAAYLLVASAFDVNVNELFAAQGIVDYKSFLRLHLDADGTLTIYPIAVARVGRRWRATPEAPAEKPWIEPVDPLSVHLADKPIRLR</sequence>
<dbReference type="InterPro" id="IPR029052">
    <property type="entry name" value="Metallo-depent_PP-like"/>
</dbReference>
<evidence type="ECO:0000256" key="2">
    <source>
        <dbReference type="SAM" id="Phobius"/>
    </source>
</evidence>
<keyword evidence="2" id="KW-0472">Membrane</keyword>
<keyword evidence="2" id="KW-0812">Transmembrane</keyword>
<dbReference type="SUPFAM" id="SSF56300">
    <property type="entry name" value="Metallo-dependent phosphatases"/>
    <property type="match status" value="1"/>
</dbReference>
<dbReference type="Gene3D" id="3.60.21.10">
    <property type="match status" value="1"/>
</dbReference>
<feature type="transmembrane region" description="Helical" evidence="2">
    <location>
        <begin position="497"/>
        <end position="522"/>
    </location>
</feature>
<feature type="transmembrane region" description="Helical" evidence="2">
    <location>
        <begin position="400"/>
        <end position="418"/>
    </location>
</feature>
<evidence type="ECO:0000313" key="3">
    <source>
        <dbReference type="EMBL" id="NJC69219.1"/>
    </source>
</evidence>
<reference evidence="3 4" key="1">
    <citation type="submission" date="2020-03" db="EMBL/GenBank/DDBJ databases">
        <title>WGS of the type strain of Planosporangium spp.</title>
        <authorList>
            <person name="Thawai C."/>
        </authorList>
    </citation>
    <scope>NUCLEOTIDE SEQUENCE [LARGE SCALE GENOMIC DNA]</scope>
    <source>
        <strain evidence="3 4">TBRC 5610</strain>
    </source>
</reference>
<evidence type="ECO:0000313" key="4">
    <source>
        <dbReference type="Proteomes" id="UP000722989"/>
    </source>
</evidence>
<organism evidence="3 4">
    <name type="scientific">Planosporangium thailandense</name>
    <dbReference type="NCBI Taxonomy" id="765197"/>
    <lineage>
        <taxon>Bacteria</taxon>
        <taxon>Bacillati</taxon>
        <taxon>Actinomycetota</taxon>
        <taxon>Actinomycetes</taxon>
        <taxon>Micromonosporales</taxon>
        <taxon>Micromonosporaceae</taxon>
        <taxon>Planosporangium</taxon>
    </lineage>
</organism>
<dbReference type="PANTHER" id="PTHR34211:SF3">
    <property type="entry name" value="CALCINEURIN-LIKE METALLO-PHOSPHOESTERASE SUPERFAMILY PROTEIN"/>
    <property type="match status" value="1"/>
</dbReference>
<feature type="region of interest" description="Disordered" evidence="1">
    <location>
        <begin position="1"/>
        <end position="49"/>
    </location>
</feature>